<keyword evidence="2" id="KW-1185">Reference proteome</keyword>
<evidence type="ECO:0000313" key="1">
    <source>
        <dbReference type="EMBL" id="OJJ18377.1"/>
    </source>
</evidence>
<dbReference type="AlphaFoldDB" id="A0A1L9QL01"/>
<organism evidence="1 2">
    <name type="scientific">Roseofilum reptotaenium AO1-A</name>
    <dbReference type="NCBI Taxonomy" id="1925591"/>
    <lineage>
        <taxon>Bacteria</taxon>
        <taxon>Bacillati</taxon>
        <taxon>Cyanobacteriota</taxon>
        <taxon>Cyanophyceae</taxon>
        <taxon>Desertifilales</taxon>
        <taxon>Desertifilaceae</taxon>
        <taxon>Roseofilum</taxon>
    </lineage>
</organism>
<dbReference type="EMBL" id="MLAW01000056">
    <property type="protein sequence ID" value="OJJ18377.1"/>
    <property type="molecule type" value="Genomic_DNA"/>
</dbReference>
<protein>
    <submittedName>
        <fullName evidence="1">Uncharacterized protein</fullName>
    </submittedName>
</protein>
<dbReference type="Proteomes" id="UP000183940">
    <property type="component" value="Unassembled WGS sequence"/>
</dbReference>
<comment type="caution">
    <text evidence="1">The sequence shown here is derived from an EMBL/GenBank/DDBJ whole genome shotgun (WGS) entry which is preliminary data.</text>
</comment>
<proteinExistence type="predicted"/>
<evidence type="ECO:0000313" key="2">
    <source>
        <dbReference type="Proteomes" id="UP000183940"/>
    </source>
</evidence>
<accession>A0A1L9QL01</accession>
<reference evidence="1" key="1">
    <citation type="submission" date="2016-10" db="EMBL/GenBank/DDBJ databases">
        <title>CRISPR-Cas defence system in Roseofilum reptotaenium: evidence of a bacteriophage-cyanobacterium arms race in the coral black band disease.</title>
        <authorList>
            <person name="Buerger P."/>
            <person name="Wood-Charlson E.M."/>
            <person name="Weynberg K.D."/>
            <person name="Willis B."/>
            <person name="Van Oppen M.J."/>
        </authorList>
    </citation>
    <scope>NUCLEOTIDE SEQUENCE [LARGE SCALE GENOMIC DNA]</scope>
    <source>
        <strain evidence="1">AO1-A</strain>
    </source>
</reference>
<name>A0A1L9QL01_9CYAN</name>
<gene>
    <name evidence="1" type="ORF">BI308_22345</name>
</gene>
<sequence length="131" mass="15660">MLTMTRDHIQKLGASLRPIRQNLLKFDEHQGILRFWYQGEEPYFDVFFDIQDQELIWFQLTLRGKCLTWHQDQGLETGFTEEVNVAPERYPASKLIKPEARLDREFVDLVHDILLTRSTEYPFDLALKIFE</sequence>